<dbReference type="PANTHER" id="PTHR46599">
    <property type="entry name" value="PIGGYBAC TRANSPOSABLE ELEMENT-DERIVED PROTEIN 4"/>
    <property type="match status" value="1"/>
</dbReference>
<dbReference type="InterPro" id="IPR029526">
    <property type="entry name" value="PGBD"/>
</dbReference>
<accession>A0ABQ9IH31</accession>
<gene>
    <name evidence="2" type="ORF">PR048_000875</name>
</gene>
<organism evidence="2 3">
    <name type="scientific">Dryococelus australis</name>
    <dbReference type="NCBI Taxonomy" id="614101"/>
    <lineage>
        <taxon>Eukaryota</taxon>
        <taxon>Metazoa</taxon>
        <taxon>Ecdysozoa</taxon>
        <taxon>Arthropoda</taxon>
        <taxon>Hexapoda</taxon>
        <taxon>Insecta</taxon>
        <taxon>Pterygota</taxon>
        <taxon>Neoptera</taxon>
        <taxon>Polyneoptera</taxon>
        <taxon>Phasmatodea</taxon>
        <taxon>Verophasmatodea</taxon>
        <taxon>Anareolatae</taxon>
        <taxon>Phasmatidae</taxon>
        <taxon>Eurycanthinae</taxon>
        <taxon>Dryococelus</taxon>
    </lineage>
</organism>
<comment type="caution">
    <text evidence="2">The sequence shown here is derived from an EMBL/GenBank/DDBJ whole genome shotgun (WGS) entry which is preliminary data.</text>
</comment>
<feature type="domain" description="PiggyBac transposable element-derived protein" evidence="1">
    <location>
        <begin position="14"/>
        <end position="270"/>
    </location>
</feature>
<dbReference type="PANTHER" id="PTHR46599:SF3">
    <property type="entry name" value="PIGGYBAC TRANSPOSABLE ELEMENT-DERIVED PROTEIN 4"/>
    <property type="match status" value="1"/>
</dbReference>
<dbReference type="Pfam" id="PF13843">
    <property type="entry name" value="DDE_Tnp_1_7"/>
    <property type="match status" value="2"/>
</dbReference>
<dbReference type="EMBL" id="JARBHB010000001">
    <property type="protein sequence ID" value="KAJ8895539.1"/>
    <property type="molecule type" value="Genomic_DNA"/>
</dbReference>
<protein>
    <recommendedName>
        <fullName evidence="1">PiggyBac transposable element-derived protein domain-containing protein</fullName>
    </recommendedName>
</protein>
<evidence type="ECO:0000313" key="2">
    <source>
        <dbReference type="EMBL" id="KAJ8895539.1"/>
    </source>
</evidence>
<evidence type="ECO:0000259" key="1">
    <source>
        <dbReference type="Pfam" id="PF13843"/>
    </source>
</evidence>
<reference evidence="2 3" key="1">
    <citation type="submission" date="2023-02" db="EMBL/GenBank/DDBJ databases">
        <title>LHISI_Scaffold_Assembly.</title>
        <authorList>
            <person name="Stuart O.P."/>
            <person name="Cleave R."/>
            <person name="Magrath M.J.L."/>
            <person name="Mikheyev A.S."/>
        </authorList>
    </citation>
    <scope>NUCLEOTIDE SEQUENCE [LARGE SCALE GENOMIC DNA]</scope>
    <source>
        <strain evidence="2">Daus_M_001</strain>
        <tissue evidence="2">Leg muscle</tissue>
    </source>
</reference>
<sequence>MFILHLKTITSEYSAVDCFYKFFPKPIFVACETNSYASQFCTESKMEELSPRSGYKQWNECTAEDITAITAIEIDMAYYFSKTSWLNSTPKFSNTMSRDKYQLLSSFLHFADSSKQHPKSDPQYDPLLKIRPVIDIVKDIYLDEFEPGCNLSADETMLRFKGRLWFKQYIPSKPSTKWGVKLCSLCNSKMEFILRFDAYVRKDKTNVGNDLDTGLGERVIRKLLQGFEYSQHIIYCDNFFTSPSLFQYLRDIDIGAYGTVRPNRCGMPADGFRNAKKPKMVFEYNENMNGVDRFDQLLSSYCFYHKNRKWYHVLWHFLVEAAIVNGKIAYTMSHHTKLSAIQYRNRVIEGLLEEYAQPPPKKKGSSCSNVFPLARLSKSHFIGIQSDKNHKLNCVVCSIMPYQCKLKGKV</sequence>
<feature type="domain" description="PiggyBac transposable element-derived protein" evidence="1">
    <location>
        <begin position="275"/>
        <end position="325"/>
    </location>
</feature>
<proteinExistence type="predicted"/>
<keyword evidence="3" id="KW-1185">Reference proteome</keyword>
<dbReference type="Proteomes" id="UP001159363">
    <property type="component" value="Chromosome 1"/>
</dbReference>
<evidence type="ECO:0000313" key="3">
    <source>
        <dbReference type="Proteomes" id="UP001159363"/>
    </source>
</evidence>
<name>A0ABQ9IH31_9NEOP</name>